<evidence type="ECO:0000313" key="2">
    <source>
        <dbReference type="EMBL" id="PYF43591.1"/>
    </source>
</evidence>
<gene>
    <name evidence="2" type="ORF">BCF88_10315</name>
</gene>
<dbReference type="NCBIfam" id="NF045963">
    <property type="entry name" value="MAG3240_fam"/>
    <property type="match status" value="1"/>
</dbReference>
<reference evidence="2 3" key="1">
    <citation type="submission" date="2018-06" db="EMBL/GenBank/DDBJ databases">
        <title>Genomic Encyclopedia of Archaeal and Bacterial Type Strains, Phase II (KMG-II): from individual species to whole genera.</title>
        <authorList>
            <person name="Goeker M."/>
        </authorList>
    </citation>
    <scope>NUCLEOTIDE SEQUENCE [LARGE SCALE GENOMIC DNA]</scope>
    <source>
        <strain evidence="2 3">ATCC 29103</strain>
    </source>
</reference>
<protein>
    <recommendedName>
        <fullName evidence="4">Lipoprotein</fullName>
    </recommendedName>
</protein>
<evidence type="ECO:0000256" key="1">
    <source>
        <dbReference type="SAM" id="SignalP"/>
    </source>
</evidence>
<feature type="signal peptide" evidence="1">
    <location>
        <begin position="1"/>
        <end position="23"/>
    </location>
</feature>
<feature type="chain" id="PRO_5016389513" description="Lipoprotein" evidence="1">
    <location>
        <begin position="24"/>
        <end position="626"/>
    </location>
</feature>
<proteinExistence type="predicted"/>
<dbReference type="AlphaFoldDB" id="A0A318U8L1"/>
<name>A0A318U8L1_9BACT</name>
<evidence type="ECO:0008006" key="4">
    <source>
        <dbReference type="Google" id="ProtNLM"/>
    </source>
</evidence>
<comment type="caution">
    <text evidence="2">The sequence shown here is derived from an EMBL/GenBank/DDBJ whole genome shotgun (WGS) entry which is preliminary data.</text>
</comment>
<accession>A0A318U8L1</accession>
<dbReference type="PROSITE" id="PS51257">
    <property type="entry name" value="PROKAR_LIPOPROTEIN"/>
    <property type="match status" value="1"/>
</dbReference>
<organism evidence="2 3">
    <name type="scientific">Metamycoplasma alkalescens</name>
    <dbReference type="NCBI Taxonomy" id="45363"/>
    <lineage>
        <taxon>Bacteria</taxon>
        <taxon>Bacillati</taxon>
        <taxon>Mycoplasmatota</taxon>
        <taxon>Mycoplasmoidales</taxon>
        <taxon>Metamycoplasmataceae</taxon>
        <taxon>Metamycoplasma</taxon>
    </lineage>
</organism>
<sequence length="626" mass="74585">MKFKKGMFFLFATTFLASTSMLAISCSKQKEVYLDINKISRLFLNRLTLSQIASIEKDQKIFYYFENNQKNPFDNVKIEFDEKANKQKMFLLKKNQWIEYQPDFPYKNNWEQTITDNNNIRIFHSNKKADINNFLSMSFDFNEIDLANDYEEWLINWAAKKNVDFKPEQYQYPEDFQTIIFRLNDDIKDNYFIMNKNYIKNSSGKITLFSDWMQPQYIQASAFLDHEHQQQRKTFTQLLKLYLNQFNVNVAEIEIDWKNAKTKQSLSSPEDFVEFQIKSIKDWNNSELLEQKNQNKTFYLNGFRNYAWNGKFGVGKDGLKENLPLFNDYVENPLLYMDGKKYLTIIDNINHFIKAPTSPEYWNAKGLMYLFNEFKDEILKIKIPEYRQNEDLEYKIEEFEFSDYLDTNQVFKAIVNVTKKNGSSKKYLWLSSNFDDHGHRLKGMIFKNKINPQSSDIYSFNPTNKGIPEGIKLEEFVINKEDSAFMVGLNHASNKLNSLFNYWNNDSRQNFDPSLLNNDSYQIKVFNAYLNNYLLAYALENKEKHTLSGIKRIDIKLNPEKNKLGQLYFELLFIGFGENDYQFKSNKEKIVAKSVLYWNYFKGYDESISKNNFMFVNENKKVERME</sequence>
<dbReference type="EMBL" id="QKLP01000003">
    <property type="protein sequence ID" value="PYF43591.1"/>
    <property type="molecule type" value="Genomic_DNA"/>
</dbReference>
<evidence type="ECO:0000313" key="3">
    <source>
        <dbReference type="Proteomes" id="UP000247715"/>
    </source>
</evidence>
<dbReference type="Proteomes" id="UP000247715">
    <property type="component" value="Unassembled WGS sequence"/>
</dbReference>
<dbReference type="RefSeq" id="WP_110858180.1">
    <property type="nucleotide sequence ID" value="NZ_LS991949.1"/>
</dbReference>
<keyword evidence="1" id="KW-0732">Signal</keyword>